<comment type="subcellular location">
    <subcellularLocation>
        <location evidence="1">Virion</location>
    </subcellularLocation>
</comment>
<sequence length="374" mass="43009">MRVPVKLLSFVFWLFFFNCAQSQEITCTAPVISNGFVVEPEEEYQRDAILKYRCSPGFKAREGIPRCAKFGWTLNPECDEVTCEHKSTRFGVQKINPEGKTIFRAEESVEITCTEKYWIIFTKEAIRSFTCQENGEWDHQPVCEVIRCEVPRDQQLHNPYSYFRGDMTLETKKSYSCISGYEKKATVATCTREGWTPKPLCAKKMCAAPNIPNAEILGDQRQEYKINSRIQYKCRRGFEPEQPVEITCNSRTEWTGIRPCIDIKNHPVNLNSGDHHKACCSAFWEPPIKIHPWLPSSKQKLCPAPSVENGFIHTLSSNEEEIFYSCDTGYKPFSSDGNNSVINKRQNETQLLKATQINRDLDVDVLLKMFGHQI</sequence>
<dbReference type="InterPro" id="IPR051503">
    <property type="entry name" value="ComplSys_Reg/VirEntry_Med"/>
</dbReference>
<dbReference type="PANTHER" id="PTHR45785:SF2">
    <property type="entry name" value="COMPLEMENT FACTOR H-RELATED"/>
    <property type="match status" value="1"/>
</dbReference>
<keyword evidence="3 6" id="KW-0732">Signal</keyword>
<evidence type="ECO:0000256" key="3">
    <source>
        <dbReference type="ARBA" id="ARBA00022729"/>
    </source>
</evidence>
<feature type="chain" id="PRO_5043957375" description="Sushi domain-containing protein" evidence="6">
    <location>
        <begin position="23"/>
        <end position="374"/>
    </location>
</feature>
<reference evidence="8 9" key="1">
    <citation type="submission" date="2024-05" db="EMBL/GenBank/DDBJ databases">
        <title>A high-quality chromosomal-level genome assembly of Topmouth culter (Culter alburnus).</title>
        <authorList>
            <person name="Zhao H."/>
        </authorList>
    </citation>
    <scope>NUCLEOTIDE SEQUENCE [LARGE SCALE GENOMIC DNA]</scope>
    <source>
        <strain evidence="8">CATC2023</strain>
        <tissue evidence="8">Muscle</tissue>
    </source>
</reference>
<evidence type="ECO:0000256" key="1">
    <source>
        <dbReference type="ARBA" id="ARBA00004328"/>
    </source>
</evidence>
<dbReference type="SMART" id="SM00032">
    <property type="entry name" value="CCP"/>
    <property type="match status" value="4"/>
</dbReference>
<comment type="caution">
    <text evidence="8">The sequence shown here is derived from an EMBL/GenBank/DDBJ whole genome shotgun (WGS) entry which is preliminary data.</text>
</comment>
<evidence type="ECO:0000259" key="7">
    <source>
        <dbReference type="PROSITE" id="PS50923"/>
    </source>
</evidence>
<feature type="domain" description="Sushi" evidence="7">
    <location>
        <begin position="81"/>
        <end position="145"/>
    </location>
</feature>
<evidence type="ECO:0000313" key="8">
    <source>
        <dbReference type="EMBL" id="KAK9967455.1"/>
    </source>
</evidence>
<feature type="signal peptide" evidence="6">
    <location>
        <begin position="1"/>
        <end position="22"/>
    </location>
</feature>
<dbReference type="SUPFAM" id="SSF57535">
    <property type="entry name" value="Complement control module/SCR domain"/>
    <property type="match status" value="4"/>
</dbReference>
<dbReference type="InterPro" id="IPR000436">
    <property type="entry name" value="Sushi_SCR_CCP_dom"/>
</dbReference>
<dbReference type="InterPro" id="IPR035976">
    <property type="entry name" value="Sushi/SCR/CCP_sf"/>
</dbReference>
<keyword evidence="9" id="KW-1185">Reference proteome</keyword>
<evidence type="ECO:0000256" key="6">
    <source>
        <dbReference type="SAM" id="SignalP"/>
    </source>
</evidence>
<keyword evidence="4" id="KW-1015">Disulfide bond</keyword>
<name>A0AAW2A1V7_CULAL</name>
<organism evidence="8 9">
    <name type="scientific">Culter alburnus</name>
    <name type="common">Topmouth culter</name>
    <dbReference type="NCBI Taxonomy" id="194366"/>
    <lineage>
        <taxon>Eukaryota</taxon>
        <taxon>Metazoa</taxon>
        <taxon>Chordata</taxon>
        <taxon>Craniata</taxon>
        <taxon>Vertebrata</taxon>
        <taxon>Euteleostomi</taxon>
        <taxon>Actinopterygii</taxon>
        <taxon>Neopterygii</taxon>
        <taxon>Teleostei</taxon>
        <taxon>Ostariophysi</taxon>
        <taxon>Cypriniformes</taxon>
        <taxon>Xenocyprididae</taxon>
        <taxon>Xenocypridinae</taxon>
        <taxon>Culter</taxon>
    </lineage>
</organism>
<dbReference type="Gene3D" id="2.10.70.10">
    <property type="entry name" value="Complement Module, domain 1"/>
    <property type="match status" value="4"/>
</dbReference>
<evidence type="ECO:0000256" key="2">
    <source>
        <dbReference type="ARBA" id="ARBA00022659"/>
    </source>
</evidence>
<dbReference type="AlphaFoldDB" id="A0AAW2A1V7"/>
<feature type="domain" description="Sushi" evidence="7">
    <location>
        <begin position="204"/>
        <end position="262"/>
    </location>
</feature>
<feature type="domain" description="Sushi" evidence="7">
    <location>
        <begin position="146"/>
        <end position="203"/>
    </location>
</feature>
<comment type="caution">
    <text evidence="5">Lacks conserved residue(s) required for the propagation of feature annotation.</text>
</comment>
<evidence type="ECO:0000256" key="5">
    <source>
        <dbReference type="PROSITE-ProRule" id="PRU00302"/>
    </source>
</evidence>
<accession>A0AAW2A1V7</accession>
<gene>
    <name evidence="8" type="ORF">ABG768_001854</name>
</gene>
<keyword evidence="2 5" id="KW-0768">Sushi</keyword>
<protein>
    <recommendedName>
        <fullName evidence="7">Sushi domain-containing protein</fullName>
    </recommendedName>
</protein>
<feature type="domain" description="Sushi" evidence="7">
    <location>
        <begin position="25"/>
        <end position="80"/>
    </location>
</feature>
<dbReference type="CDD" id="cd00033">
    <property type="entry name" value="CCP"/>
    <property type="match status" value="1"/>
</dbReference>
<proteinExistence type="predicted"/>
<dbReference type="Pfam" id="PF00084">
    <property type="entry name" value="Sushi"/>
    <property type="match status" value="2"/>
</dbReference>
<dbReference type="Proteomes" id="UP001479290">
    <property type="component" value="Unassembled WGS sequence"/>
</dbReference>
<dbReference type="PANTHER" id="PTHR45785">
    <property type="entry name" value="COMPLEMENT FACTOR H-RELATED"/>
    <property type="match status" value="1"/>
</dbReference>
<dbReference type="PROSITE" id="PS50923">
    <property type="entry name" value="SUSHI"/>
    <property type="match status" value="4"/>
</dbReference>
<evidence type="ECO:0000313" key="9">
    <source>
        <dbReference type="Proteomes" id="UP001479290"/>
    </source>
</evidence>
<evidence type="ECO:0000256" key="4">
    <source>
        <dbReference type="ARBA" id="ARBA00023157"/>
    </source>
</evidence>
<dbReference type="EMBL" id="JAWDJR010000010">
    <property type="protein sequence ID" value="KAK9967455.1"/>
    <property type="molecule type" value="Genomic_DNA"/>
</dbReference>